<sequence length="82" mass="9323">MRITLRCPHCTSRVTARTSRELSRTMREIVFMCEDPECAHSFVATLEAVRTLSPSAKPDPAIALPISEHVRDRVMQQMQLIV</sequence>
<evidence type="ECO:0000313" key="3">
    <source>
        <dbReference type="Proteomes" id="UP000675121"/>
    </source>
</evidence>
<dbReference type="RefSeq" id="WP_201138681.1">
    <property type="nucleotide sequence ID" value="NZ_CAJNAS010000001.1"/>
</dbReference>
<organism evidence="2 3">
    <name type="scientific">Paraburkholderia domus</name>
    <dbReference type="NCBI Taxonomy" id="2793075"/>
    <lineage>
        <taxon>Bacteria</taxon>
        <taxon>Pseudomonadati</taxon>
        <taxon>Pseudomonadota</taxon>
        <taxon>Betaproteobacteria</taxon>
        <taxon>Burkholderiales</taxon>
        <taxon>Burkholderiaceae</taxon>
        <taxon>Paraburkholderia</taxon>
    </lineage>
</organism>
<gene>
    <name evidence="2" type="ORF">R70211_00184</name>
</gene>
<dbReference type="Proteomes" id="UP000675121">
    <property type="component" value="Unassembled WGS sequence"/>
</dbReference>
<dbReference type="AlphaFoldDB" id="A0A9N8MKP5"/>
<evidence type="ECO:0000313" key="2">
    <source>
        <dbReference type="EMBL" id="CAE6856333.1"/>
    </source>
</evidence>
<name>A0A9N8MKP5_9BURK</name>
<dbReference type="InterPro" id="IPR007684">
    <property type="entry name" value="Znf_Ogr/Delta"/>
</dbReference>
<feature type="domain" description="Zinc finger Ogr/Delta-type" evidence="1">
    <location>
        <begin position="6"/>
        <end position="52"/>
    </location>
</feature>
<protein>
    <recommendedName>
        <fullName evidence="1">Zinc finger Ogr/Delta-type domain-containing protein</fullName>
    </recommendedName>
</protein>
<proteinExistence type="predicted"/>
<comment type="caution">
    <text evidence="2">The sequence shown here is derived from an EMBL/GenBank/DDBJ whole genome shotgun (WGS) entry which is preliminary data.</text>
</comment>
<dbReference type="EMBL" id="CAJNAS010000001">
    <property type="protein sequence ID" value="CAE6856333.1"/>
    <property type="molecule type" value="Genomic_DNA"/>
</dbReference>
<evidence type="ECO:0000259" key="1">
    <source>
        <dbReference type="Pfam" id="PF04606"/>
    </source>
</evidence>
<dbReference type="Pfam" id="PF04606">
    <property type="entry name" value="Ogr_Delta"/>
    <property type="match status" value="1"/>
</dbReference>
<keyword evidence="3" id="KW-1185">Reference proteome</keyword>
<reference evidence="2" key="1">
    <citation type="submission" date="2021-02" db="EMBL/GenBank/DDBJ databases">
        <authorList>
            <person name="Vanwijnsberghe S."/>
        </authorList>
    </citation>
    <scope>NUCLEOTIDE SEQUENCE</scope>
    <source>
        <strain evidence="2">R-70211</strain>
    </source>
</reference>
<accession>A0A9N8MKP5</accession>